<comment type="catalytic activity">
    <reaction evidence="6">
        <text>arsenic triglutathione + [thioredoxin]-dithiol + S-adenosyl-L-methionine + 2 H2O = methylarsonous acid + [thioredoxin]-disulfide + 3 glutathione + S-adenosyl-L-homocysteine + H(+)</text>
        <dbReference type="Rhea" id="RHEA:69460"/>
        <dbReference type="Rhea" id="RHEA-COMP:10698"/>
        <dbReference type="Rhea" id="RHEA-COMP:10700"/>
        <dbReference type="ChEBI" id="CHEBI:15377"/>
        <dbReference type="ChEBI" id="CHEBI:15378"/>
        <dbReference type="ChEBI" id="CHEBI:17826"/>
        <dbReference type="ChEBI" id="CHEBI:29950"/>
        <dbReference type="ChEBI" id="CHEBI:50058"/>
        <dbReference type="ChEBI" id="CHEBI:57856"/>
        <dbReference type="ChEBI" id="CHEBI:57925"/>
        <dbReference type="ChEBI" id="CHEBI:59789"/>
        <dbReference type="ChEBI" id="CHEBI:183640"/>
        <dbReference type="EC" id="2.1.1.137"/>
    </reaction>
</comment>
<reference evidence="11 12" key="1">
    <citation type="journal article" date="2024" name="Nat. Commun.">
        <title>Phylogenomics reveals the evolutionary origins of lichenization in chlorophyte algae.</title>
        <authorList>
            <person name="Puginier C."/>
            <person name="Libourel C."/>
            <person name="Otte J."/>
            <person name="Skaloud P."/>
            <person name="Haon M."/>
            <person name="Grisel S."/>
            <person name="Petersen M."/>
            <person name="Berrin J.G."/>
            <person name="Delaux P.M."/>
            <person name="Dal Grande F."/>
            <person name="Keller J."/>
        </authorList>
    </citation>
    <scope>NUCLEOTIDE SEQUENCE [LARGE SCALE GENOMIC DNA]</scope>
    <source>
        <strain evidence="11 12">SAG 216-7</strain>
    </source>
</reference>
<feature type="domain" description="Methyltransferase" evidence="10">
    <location>
        <begin position="85"/>
        <end position="237"/>
    </location>
</feature>
<name>A0ABR2YKG5_9CHLO</name>
<accession>A0ABR2YKG5</accession>
<dbReference type="Pfam" id="PF13847">
    <property type="entry name" value="Methyltransf_31"/>
    <property type="match status" value="1"/>
</dbReference>
<dbReference type="InterPro" id="IPR029063">
    <property type="entry name" value="SAM-dependent_MTases_sf"/>
</dbReference>
<dbReference type="EC" id="2.1.1.137" evidence="4"/>
<comment type="catalytic activity">
    <reaction evidence="8">
        <text>arsenic triglutathione + 3 [thioredoxin]-dithiol + 3 S-adenosyl-L-methionine = trimethylarsine + 3 [thioredoxin]-disulfide + 3 glutathione + 3 S-adenosyl-L-homocysteine + 3 H(+)</text>
        <dbReference type="Rhea" id="RHEA:69432"/>
        <dbReference type="Rhea" id="RHEA-COMP:10698"/>
        <dbReference type="Rhea" id="RHEA-COMP:10700"/>
        <dbReference type="ChEBI" id="CHEBI:15378"/>
        <dbReference type="ChEBI" id="CHEBI:27130"/>
        <dbReference type="ChEBI" id="CHEBI:29950"/>
        <dbReference type="ChEBI" id="CHEBI:50058"/>
        <dbReference type="ChEBI" id="CHEBI:57856"/>
        <dbReference type="ChEBI" id="CHEBI:57925"/>
        <dbReference type="ChEBI" id="CHEBI:59789"/>
        <dbReference type="ChEBI" id="CHEBI:183640"/>
        <dbReference type="EC" id="2.1.1.137"/>
    </reaction>
</comment>
<dbReference type="CDD" id="cd02440">
    <property type="entry name" value="AdoMet_MTases"/>
    <property type="match status" value="1"/>
</dbReference>
<evidence type="ECO:0000256" key="6">
    <source>
        <dbReference type="ARBA" id="ARBA00047941"/>
    </source>
</evidence>
<dbReference type="Gene3D" id="3.40.50.150">
    <property type="entry name" value="Vaccinia Virus protein VP39"/>
    <property type="match status" value="1"/>
</dbReference>
<evidence type="ECO:0000256" key="7">
    <source>
        <dbReference type="ARBA" id="ARBA00047943"/>
    </source>
</evidence>
<sequence length="374" mass="40564">MSCCGPNTSLSNGKKEEKNDQNGVHASVQEYYGKVLKSSKDLKTSACTAGGRPHPLLIQLMGRIPAEVLDKFYGCGAPLPLGIEGLRVLDLGSGSGRDCYLAAALVGEAGSVTGVDMTAEQLEVARRHASEYCQGTLGYKAANMRFVEGHIELLDRAGIQDKSVDIVISNCVVNLSPDKPRVLQQAYRVLAPGGEMYFSDVYCDRRLPQEVQKDEAMWGECVSGALYVQDFERIACAAGFEYPVVLHKAPIEINDPDMRALLGNARFCSITYRLFKLPGLLESACEDYGQVAVYKGTIEGHEHSYTLDDKHTLEKGRPMLVCGNTAAMLGEGSVSHLARHFQIVGDRSTHFGAFGKPLPETEDTLSVKMAGSCC</sequence>
<comment type="catalytic activity">
    <reaction evidence="7">
        <text>arsenic triglutathione + 2 [thioredoxin]-dithiol + 2 S-adenosyl-L-methionine + H2O = dimethylarsinous acid + 2 [thioredoxin]-disulfide + 3 glutathione + 2 S-adenosyl-L-homocysteine + 2 H(+)</text>
        <dbReference type="Rhea" id="RHEA:69464"/>
        <dbReference type="Rhea" id="RHEA-COMP:10698"/>
        <dbReference type="Rhea" id="RHEA-COMP:10700"/>
        <dbReference type="ChEBI" id="CHEBI:15377"/>
        <dbReference type="ChEBI" id="CHEBI:15378"/>
        <dbReference type="ChEBI" id="CHEBI:23808"/>
        <dbReference type="ChEBI" id="CHEBI:29950"/>
        <dbReference type="ChEBI" id="CHEBI:50058"/>
        <dbReference type="ChEBI" id="CHEBI:57856"/>
        <dbReference type="ChEBI" id="CHEBI:57925"/>
        <dbReference type="ChEBI" id="CHEBI:59789"/>
        <dbReference type="ChEBI" id="CHEBI:183640"/>
        <dbReference type="EC" id="2.1.1.137"/>
    </reaction>
</comment>
<organism evidence="11 12">
    <name type="scientific">Coccomyxa subellipsoidea</name>
    <dbReference type="NCBI Taxonomy" id="248742"/>
    <lineage>
        <taxon>Eukaryota</taxon>
        <taxon>Viridiplantae</taxon>
        <taxon>Chlorophyta</taxon>
        <taxon>core chlorophytes</taxon>
        <taxon>Trebouxiophyceae</taxon>
        <taxon>Trebouxiophyceae incertae sedis</taxon>
        <taxon>Coccomyxaceae</taxon>
        <taxon>Coccomyxa</taxon>
    </lineage>
</organism>
<dbReference type="InterPro" id="IPR025714">
    <property type="entry name" value="Methyltranfer_dom"/>
</dbReference>
<evidence type="ECO:0000256" key="5">
    <source>
        <dbReference type="ARBA" id="ARBA00034545"/>
    </source>
</evidence>
<gene>
    <name evidence="11" type="ORF">WJX75_002210</name>
</gene>
<evidence type="ECO:0000256" key="1">
    <source>
        <dbReference type="ARBA" id="ARBA00022679"/>
    </source>
</evidence>
<feature type="region of interest" description="Disordered" evidence="9">
    <location>
        <begin position="1"/>
        <end position="23"/>
    </location>
</feature>
<comment type="similarity">
    <text evidence="3">Belongs to the methyltransferase superfamily. Arsenite methyltransferase family.</text>
</comment>
<evidence type="ECO:0000313" key="12">
    <source>
        <dbReference type="Proteomes" id="UP001491310"/>
    </source>
</evidence>
<keyword evidence="1" id="KW-0808">Transferase</keyword>
<evidence type="ECO:0000259" key="10">
    <source>
        <dbReference type="Pfam" id="PF13847"/>
    </source>
</evidence>
<dbReference type="SUPFAM" id="SSF53335">
    <property type="entry name" value="S-adenosyl-L-methionine-dependent methyltransferases"/>
    <property type="match status" value="1"/>
</dbReference>
<evidence type="ECO:0000256" key="2">
    <source>
        <dbReference type="ARBA" id="ARBA00022691"/>
    </source>
</evidence>
<evidence type="ECO:0000256" key="3">
    <source>
        <dbReference type="ARBA" id="ARBA00034487"/>
    </source>
</evidence>
<keyword evidence="2" id="KW-0949">S-adenosyl-L-methionine</keyword>
<keyword evidence="12" id="KW-1185">Reference proteome</keyword>
<feature type="compositionally biased region" description="Polar residues" evidence="9">
    <location>
        <begin position="1"/>
        <end position="12"/>
    </location>
</feature>
<dbReference type="Gene3D" id="3.40.5.100">
    <property type="match status" value="1"/>
</dbReference>
<dbReference type="InterPro" id="IPR026669">
    <property type="entry name" value="Arsenite_MeTrfase-like"/>
</dbReference>
<comment type="caution">
    <text evidence="11">The sequence shown here is derived from an EMBL/GenBank/DDBJ whole genome shotgun (WGS) entry which is preliminary data.</text>
</comment>
<dbReference type="Proteomes" id="UP001491310">
    <property type="component" value="Unassembled WGS sequence"/>
</dbReference>
<evidence type="ECO:0000313" key="11">
    <source>
        <dbReference type="EMBL" id="KAK9907360.1"/>
    </source>
</evidence>
<protein>
    <recommendedName>
        <fullName evidence="5">Arsenite methyltransferase</fullName>
        <ecNumber evidence="4">2.1.1.137</ecNumber>
    </recommendedName>
</protein>
<dbReference type="PANTHER" id="PTHR43675">
    <property type="entry name" value="ARSENITE METHYLTRANSFERASE"/>
    <property type="match status" value="1"/>
</dbReference>
<evidence type="ECO:0000256" key="9">
    <source>
        <dbReference type="SAM" id="MobiDB-lite"/>
    </source>
</evidence>
<dbReference type="EMBL" id="JALJOT010000009">
    <property type="protein sequence ID" value="KAK9907360.1"/>
    <property type="molecule type" value="Genomic_DNA"/>
</dbReference>
<evidence type="ECO:0000256" key="8">
    <source>
        <dbReference type="ARBA" id="ARBA00048428"/>
    </source>
</evidence>
<evidence type="ECO:0000256" key="4">
    <source>
        <dbReference type="ARBA" id="ARBA00034521"/>
    </source>
</evidence>
<dbReference type="PANTHER" id="PTHR43675:SF8">
    <property type="entry name" value="ARSENITE METHYLTRANSFERASE"/>
    <property type="match status" value="1"/>
</dbReference>
<proteinExistence type="inferred from homology"/>